<sequence length="460" mass="51903">MRNFFEVALSCYNDASGNLRRKHMRQWTAIHLAKLARKASRAVGKRGTDLPGQIARKVDTDVLRKLAEQVDDIVFISGTNGKTTTSNLIGHTLKANNIQIIHNNEGANMAAGITSAFIMQSTPKTKIAVIEIDEGSIPRVLKEVTPSMMVFTNFFRDQMDRFGEIDIMVNNIAETISNKGIKLLLNADDPFVSRLKIASDTIVYYGMKAHAHEFEQSTMNESRYCPNCGRLLQYDYIHYNQIGHYHCQCGFKREQAKYEISSFDVAPFLYLNINDEKYDMKIAGDFNAYNALAAYTVLRELGLNEQTIKNGFETYTSDNGRMQYFKKERKEAMINLAKNPAGMNASLSVGEQLEGEKVYVISLNDNAADGRDTSWIYDADFEKLSKQQIEAIIVTGTRAEELQLRLKLAEVEVPIIVERDIYKATAKTMDYKGFTVAIPNYTSLAPMLEQLNRSFEGGQS</sequence>
<dbReference type="GO" id="GO:0071555">
    <property type="term" value="P:cell wall organization"/>
    <property type="evidence" value="ECO:0007669"/>
    <property type="project" value="UniProtKB-KW"/>
</dbReference>
<comment type="catalytic activity">
    <reaction evidence="2">
        <text>beta-D-GlcNAc-(1-&gt;4)-Mur2Ac(oyl-L-Ala-gamma-D-O-P-Glu-L-Lys-D-Ala-D-Ala)-di-trans,octa-cis-undecaprenyl diphosphate + NH4(+) = beta-D-GlcNAc-(1-&gt;4)-Mur2Ac(oyl-L-Ala-D-isoglutaminyl-L-Lys-D-Ala-D-Ala)-di-trans,octa-cis-undecaprenyl diphosphate + phosphate + H(+)</text>
        <dbReference type="Rhea" id="RHEA:57932"/>
        <dbReference type="ChEBI" id="CHEBI:15378"/>
        <dbReference type="ChEBI" id="CHEBI:28938"/>
        <dbReference type="ChEBI" id="CHEBI:43474"/>
        <dbReference type="ChEBI" id="CHEBI:62233"/>
        <dbReference type="ChEBI" id="CHEBI:143132"/>
    </reaction>
</comment>
<comment type="catalytic activity">
    <reaction evidence="2">
        <text>beta-D-GlcNAc-(1-&gt;4)-Mur2Ac(oyl-L-Ala-gamma-D-Glu-L-Lys-D-Ala-D-Ala)-di-trans,octa-cis-undecaprenyl diphosphate + ATP = beta-D-GlcNAc-(1-&gt;4)-Mur2Ac(oyl-L-Ala-gamma-D-O-P-Glu-L-Lys-D-Ala-D-Ala)-di-trans,octa-cis-undecaprenyl diphosphate + ADP</text>
        <dbReference type="Rhea" id="RHEA:59488"/>
        <dbReference type="ChEBI" id="CHEBI:30616"/>
        <dbReference type="ChEBI" id="CHEBI:60033"/>
        <dbReference type="ChEBI" id="CHEBI:143132"/>
        <dbReference type="ChEBI" id="CHEBI:456216"/>
    </reaction>
</comment>
<feature type="binding site" evidence="2">
    <location>
        <position position="225"/>
    </location>
    <ligand>
        <name>Zn(2+)</name>
        <dbReference type="ChEBI" id="CHEBI:29105"/>
    </ligand>
</feature>
<dbReference type="GO" id="GO:0005524">
    <property type="term" value="F:ATP binding"/>
    <property type="evidence" value="ECO:0007669"/>
    <property type="project" value="UniProtKB-UniRule"/>
</dbReference>
<dbReference type="KEGG" id="saut:SAI1T1_2014330"/>
<dbReference type="KEGG" id="sauy:SAI8T7_1014320"/>
<dbReference type="HAMAP" id="MF_02214">
    <property type="entry name" value="Lipid_II_synth_MurT"/>
    <property type="match status" value="1"/>
</dbReference>
<organism evidence="5 6">
    <name type="scientific">Staphylococcus aureus subsp. aureus ST228</name>
    <dbReference type="NCBI Taxonomy" id="1074919"/>
    <lineage>
        <taxon>Bacteria</taxon>
        <taxon>Bacillati</taxon>
        <taxon>Bacillota</taxon>
        <taxon>Bacilli</taxon>
        <taxon>Bacillales</taxon>
        <taxon>Staphylococcaceae</taxon>
        <taxon>Staphylococcus</taxon>
    </lineage>
</organism>
<feature type="binding site" evidence="2">
    <location>
        <position position="247"/>
    </location>
    <ligand>
        <name>Zn(2+)</name>
        <dbReference type="ChEBI" id="CHEBI:29105"/>
    </ligand>
</feature>
<dbReference type="UniPathway" id="UPA00219"/>
<name>A0A7U7EZU6_STAAU</name>
<keyword evidence="2" id="KW-0961">Cell wall biogenesis/degradation</keyword>
<dbReference type="Pfam" id="PF08353">
    <property type="entry name" value="MurT_C"/>
    <property type="match status" value="1"/>
</dbReference>
<dbReference type="EC" id="6.3.5.13" evidence="2"/>
<keyword evidence="2" id="KW-0862">Zinc</keyword>
<keyword evidence="2" id="KW-0547">Nucleotide-binding</keyword>
<feature type="binding site" evidence="2">
    <location>
        <position position="228"/>
    </location>
    <ligand>
        <name>Zn(2+)</name>
        <dbReference type="ChEBI" id="CHEBI:29105"/>
    </ligand>
</feature>
<evidence type="ECO:0000313" key="6">
    <source>
        <dbReference type="Proteomes" id="UP000032744"/>
    </source>
</evidence>
<keyword evidence="2" id="KW-0133">Cell shape</keyword>
<dbReference type="InterPro" id="IPR013221">
    <property type="entry name" value="Mur_ligase_cen"/>
</dbReference>
<dbReference type="GO" id="GO:0016881">
    <property type="term" value="F:acid-amino acid ligase activity"/>
    <property type="evidence" value="ECO:0007669"/>
    <property type="project" value="InterPro"/>
</dbReference>
<dbReference type="InterPro" id="IPR036565">
    <property type="entry name" value="Mur-like_cat_sf"/>
</dbReference>
<dbReference type="KEGG" id="sauk:SAI3T3_1014330"/>
<dbReference type="GO" id="GO:0140282">
    <property type="term" value="F:carbon-nitrogen ligase activity on lipid II"/>
    <property type="evidence" value="ECO:0007669"/>
    <property type="project" value="UniProtKB-UniRule"/>
</dbReference>
<evidence type="ECO:0000256" key="1">
    <source>
        <dbReference type="ARBA" id="ARBA00004752"/>
    </source>
</evidence>
<dbReference type="EMBL" id="HE579071">
    <property type="protein sequence ID" value="CCJ23143.1"/>
    <property type="molecule type" value="Genomic_DNA"/>
</dbReference>
<dbReference type="PANTHER" id="PTHR23135:SF7">
    <property type="entry name" value="LIPID II ISOGLUTAMINYL SYNTHASE (GLUTAMINE-HYDROLYZING) SUBUNIT MURT"/>
    <property type="match status" value="1"/>
</dbReference>
<feature type="active site" evidence="2">
    <location>
        <position position="372"/>
    </location>
</feature>
<dbReference type="GO" id="GO:0008270">
    <property type="term" value="F:zinc ion binding"/>
    <property type="evidence" value="ECO:0007669"/>
    <property type="project" value="UniProtKB-UniRule"/>
</dbReference>
<comment type="pathway">
    <text evidence="1 2">Cell wall biogenesis; peptidoglycan biosynthesis.</text>
</comment>
<dbReference type="KEGG" id="sauw:SAI5S5_1014280"/>
<evidence type="ECO:0000259" key="4">
    <source>
        <dbReference type="Pfam" id="PF08353"/>
    </source>
</evidence>
<keyword evidence="2" id="KW-0067">ATP-binding</keyword>
<feature type="binding site" evidence="2">
    <location>
        <position position="249"/>
    </location>
    <ligand>
        <name>Zn(2+)</name>
        <dbReference type="ChEBI" id="CHEBI:29105"/>
    </ligand>
</feature>
<dbReference type="PANTHER" id="PTHR23135">
    <property type="entry name" value="MUR LIGASE FAMILY MEMBER"/>
    <property type="match status" value="1"/>
</dbReference>
<comment type="similarity">
    <text evidence="2">Belongs to the MurCDEF family. MurT subfamily.</text>
</comment>
<keyword evidence="2" id="KW-0436">Ligase</keyword>
<evidence type="ECO:0000256" key="2">
    <source>
        <dbReference type="HAMAP-Rule" id="MF_02214"/>
    </source>
</evidence>
<dbReference type="Proteomes" id="UP000032744">
    <property type="component" value="Chromosome"/>
</dbReference>
<dbReference type="Pfam" id="PF08245">
    <property type="entry name" value="Mur_ligase_M"/>
    <property type="match status" value="1"/>
</dbReference>
<evidence type="ECO:0000313" key="5">
    <source>
        <dbReference type="EMBL" id="CCJ23143.1"/>
    </source>
</evidence>
<proteinExistence type="inferred from homology"/>
<protein>
    <recommendedName>
        <fullName evidence="2">Lipid II isoglutaminyl synthase (glutamine-hydrolyzing) subunit MurT</fullName>
        <ecNumber evidence="2">6.3.5.13</ecNumber>
    </recommendedName>
</protein>
<dbReference type="KEGG" id="sauv:SAI7S6_1014340"/>
<feature type="domain" description="Mur ligase central" evidence="3">
    <location>
        <begin position="76"/>
        <end position="297"/>
    </location>
</feature>
<keyword evidence="2" id="KW-0479">Metal-binding</keyword>
<dbReference type="InterPro" id="IPR013564">
    <property type="entry name" value="MurT_C"/>
</dbReference>
<dbReference type="KEGG" id="saux:SAI6T6_1014300"/>
<dbReference type="Gene3D" id="3.40.1190.10">
    <property type="entry name" value="Mur-like, catalytic domain"/>
    <property type="match status" value="1"/>
</dbReference>
<comment type="subunit">
    <text evidence="2">Forms a heterodimer with GatD.</text>
</comment>
<dbReference type="SUPFAM" id="SSF53623">
    <property type="entry name" value="MurD-like peptide ligases, catalytic domain"/>
    <property type="match status" value="1"/>
</dbReference>
<dbReference type="GO" id="GO:0008360">
    <property type="term" value="P:regulation of cell shape"/>
    <property type="evidence" value="ECO:0007669"/>
    <property type="project" value="UniProtKB-KW"/>
</dbReference>
<dbReference type="KEGG" id="sauj:SAI2T2_1014340"/>
<comment type="function">
    <text evidence="2">The lipid II isoglutaminyl synthase complex catalyzes the formation of alpha-D-isoglutamine in the cell wall lipid II stem peptide. The MurT subunit catalyzes the ATP-dependent amidation of D-glutamate residue of lipid II, converting it to an isoglutamine residue.</text>
</comment>
<feature type="domain" description="Lipid II isoglutaminyl synthase (glutamine-hydrolyzing) subunit MurT C-terminal" evidence="4">
    <location>
        <begin position="336"/>
        <end position="444"/>
    </location>
</feature>
<dbReference type="AlphaFoldDB" id="A0A7U7EZU6"/>
<accession>A0A7U7EZU6</accession>
<gene>
    <name evidence="2" type="primary">murT</name>
    <name evidence="5" type="ORF">SAI7S6_1014340</name>
</gene>
<dbReference type="GO" id="GO:0009252">
    <property type="term" value="P:peptidoglycan biosynthetic process"/>
    <property type="evidence" value="ECO:0007669"/>
    <property type="project" value="UniProtKB-UniRule"/>
</dbReference>
<comment type="catalytic activity">
    <reaction evidence="2">
        <text>beta-D-GlcNAc-(1-&gt;4)-Mur2Ac(oyl-L-Ala-gamma-D-Glu-L-Lys-D-Ala-D-Ala)-di-trans,octa-cis-undecaprenyl diphosphate + L-glutamine + ATP + H2O = beta-D-GlcNAc-(1-&gt;4)-Mur2Ac(oyl-L-Ala-D-isoglutaminyl-L-Lys-D-Ala-D-Ala)-di-trans,octa-cis-undecaprenyl diphosphate + L-glutamate + ADP + phosphate + H(+)</text>
        <dbReference type="Rhea" id="RHEA:57928"/>
        <dbReference type="ChEBI" id="CHEBI:15377"/>
        <dbReference type="ChEBI" id="CHEBI:15378"/>
        <dbReference type="ChEBI" id="CHEBI:29985"/>
        <dbReference type="ChEBI" id="CHEBI:30616"/>
        <dbReference type="ChEBI" id="CHEBI:43474"/>
        <dbReference type="ChEBI" id="CHEBI:58359"/>
        <dbReference type="ChEBI" id="CHEBI:60033"/>
        <dbReference type="ChEBI" id="CHEBI:62233"/>
        <dbReference type="ChEBI" id="CHEBI:456216"/>
        <dbReference type="EC" id="6.3.5.13"/>
    </reaction>
</comment>
<reference evidence="5 6" key="1">
    <citation type="journal article" date="2012" name="PLoS ONE">
        <title>Short term evolution of a highly transmissible methicillin-resistant Staphylococcus aureus clone (ST228) in a tertiary care hospital.</title>
        <authorList>
            <person name="Vogel V."/>
            <person name="Falquet L."/>
            <person name="Calderon-Copete S.P."/>
            <person name="Basset P."/>
            <person name="Blanc D.S."/>
        </authorList>
    </citation>
    <scope>NUCLEOTIDE SEQUENCE [LARGE SCALE GENOMIC DNA]</scope>
    <source>
        <strain evidence="6">ST228/18412</strain>
    </source>
</reference>
<dbReference type="KEGG" id="sauq:SAI4T8_1014340"/>
<keyword evidence="2" id="KW-0573">Peptidoglycan synthesis</keyword>
<dbReference type="InterPro" id="IPR043703">
    <property type="entry name" value="Lipid_II_synth_MurT"/>
</dbReference>
<evidence type="ECO:0000259" key="3">
    <source>
        <dbReference type="Pfam" id="PF08245"/>
    </source>
</evidence>